<feature type="compositionally biased region" description="Polar residues" evidence="1">
    <location>
        <begin position="155"/>
        <end position="165"/>
    </location>
</feature>
<protein>
    <submittedName>
        <fullName evidence="2">13343_t:CDS:1</fullName>
    </submittedName>
</protein>
<proteinExistence type="predicted"/>
<feature type="compositionally biased region" description="Basic and acidic residues" evidence="1">
    <location>
        <begin position="216"/>
        <end position="225"/>
    </location>
</feature>
<dbReference type="Proteomes" id="UP000789831">
    <property type="component" value="Unassembled WGS sequence"/>
</dbReference>
<evidence type="ECO:0000256" key="1">
    <source>
        <dbReference type="SAM" id="MobiDB-lite"/>
    </source>
</evidence>
<sequence length="312" mass="34993">MNNQYMDMDGASSGANSIDGPMRNNEDERTQPSLQMQHSKGKIVQTMWLTDFQYKFEAISRACSEVANGFRHLQEAIDTLQETPTPNVANLLEEVMGMPLRVRPAPLVTNQQMTPTLRLQPLNGNMTNGANTPFSDFAIPMRPESHFQNAERRATSSVHSTSTTPQSISSNKQSSKQSPYTPIRSTTPTFNLGDSVMRNVGSTSPAATASIASASTEEHESWTQGERKALNEEFIRYFQRRKAAEPITHPELADELLSLCVTPPPLAHLDRQVGRYLRRHSIPYDWSVLHAIQQWIDKEKVERGEVAVAFHE</sequence>
<accession>A0A9N8V0I5</accession>
<feature type="region of interest" description="Disordered" evidence="1">
    <location>
        <begin position="1"/>
        <end position="39"/>
    </location>
</feature>
<feature type="compositionally biased region" description="Low complexity" evidence="1">
    <location>
        <begin position="202"/>
        <end position="215"/>
    </location>
</feature>
<feature type="region of interest" description="Disordered" evidence="1">
    <location>
        <begin position="148"/>
        <end position="225"/>
    </location>
</feature>
<keyword evidence="3" id="KW-1185">Reference proteome</keyword>
<dbReference type="EMBL" id="CAJVPL010000046">
    <property type="protein sequence ID" value="CAG8438141.1"/>
    <property type="molecule type" value="Genomic_DNA"/>
</dbReference>
<evidence type="ECO:0000313" key="2">
    <source>
        <dbReference type="EMBL" id="CAG8438141.1"/>
    </source>
</evidence>
<feature type="compositionally biased region" description="Polar residues" evidence="1">
    <location>
        <begin position="179"/>
        <end position="192"/>
    </location>
</feature>
<feature type="compositionally biased region" description="Low complexity" evidence="1">
    <location>
        <begin position="166"/>
        <end position="178"/>
    </location>
</feature>
<name>A0A9N8V0I5_9GLOM</name>
<comment type="caution">
    <text evidence="2">The sequence shown here is derived from an EMBL/GenBank/DDBJ whole genome shotgun (WGS) entry which is preliminary data.</text>
</comment>
<dbReference type="OrthoDB" id="2453730at2759"/>
<reference evidence="2" key="1">
    <citation type="submission" date="2021-06" db="EMBL/GenBank/DDBJ databases">
        <authorList>
            <person name="Kallberg Y."/>
            <person name="Tangrot J."/>
            <person name="Rosling A."/>
        </authorList>
    </citation>
    <scope>NUCLEOTIDE SEQUENCE</scope>
    <source>
        <strain evidence="2">MT106</strain>
    </source>
</reference>
<gene>
    <name evidence="2" type="ORF">AGERDE_LOCUS835</name>
</gene>
<dbReference type="AlphaFoldDB" id="A0A9N8V0I5"/>
<organism evidence="2 3">
    <name type="scientific">Ambispora gerdemannii</name>
    <dbReference type="NCBI Taxonomy" id="144530"/>
    <lineage>
        <taxon>Eukaryota</taxon>
        <taxon>Fungi</taxon>
        <taxon>Fungi incertae sedis</taxon>
        <taxon>Mucoromycota</taxon>
        <taxon>Glomeromycotina</taxon>
        <taxon>Glomeromycetes</taxon>
        <taxon>Archaeosporales</taxon>
        <taxon>Ambisporaceae</taxon>
        <taxon>Ambispora</taxon>
    </lineage>
</organism>
<evidence type="ECO:0000313" key="3">
    <source>
        <dbReference type="Proteomes" id="UP000789831"/>
    </source>
</evidence>